<dbReference type="AlphaFoldDB" id="A0AAD6ZP72"/>
<dbReference type="Proteomes" id="UP001218218">
    <property type="component" value="Unassembled WGS sequence"/>
</dbReference>
<evidence type="ECO:0000313" key="2">
    <source>
        <dbReference type="Proteomes" id="UP001218218"/>
    </source>
</evidence>
<accession>A0AAD6ZP72</accession>
<evidence type="ECO:0000313" key="1">
    <source>
        <dbReference type="EMBL" id="KAJ7331476.1"/>
    </source>
</evidence>
<reference evidence="1" key="1">
    <citation type="submission" date="2023-03" db="EMBL/GenBank/DDBJ databases">
        <title>Massive genome expansion in bonnet fungi (Mycena s.s.) driven by repeated elements and novel gene families across ecological guilds.</title>
        <authorList>
            <consortium name="Lawrence Berkeley National Laboratory"/>
            <person name="Harder C.B."/>
            <person name="Miyauchi S."/>
            <person name="Viragh M."/>
            <person name="Kuo A."/>
            <person name="Thoen E."/>
            <person name="Andreopoulos B."/>
            <person name="Lu D."/>
            <person name="Skrede I."/>
            <person name="Drula E."/>
            <person name="Henrissat B."/>
            <person name="Morin E."/>
            <person name="Kohler A."/>
            <person name="Barry K."/>
            <person name="LaButti K."/>
            <person name="Morin E."/>
            <person name="Salamov A."/>
            <person name="Lipzen A."/>
            <person name="Mereny Z."/>
            <person name="Hegedus B."/>
            <person name="Baldrian P."/>
            <person name="Stursova M."/>
            <person name="Weitz H."/>
            <person name="Taylor A."/>
            <person name="Grigoriev I.V."/>
            <person name="Nagy L.G."/>
            <person name="Martin F."/>
            <person name="Kauserud H."/>
        </authorList>
    </citation>
    <scope>NUCLEOTIDE SEQUENCE</scope>
    <source>
        <strain evidence="1">CBHHK002</strain>
    </source>
</reference>
<feature type="non-terminal residue" evidence="1">
    <location>
        <position position="1"/>
    </location>
</feature>
<keyword evidence="2" id="KW-1185">Reference proteome</keyword>
<organism evidence="1 2">
    <name type="scientific">Mycena albidolilacea</name>
    <dbReference type="NCBI Taxonomy" id="1033008"/>
    <lineage>
        <taxon>Eukaryota</taxon>
        <taxon>Fungi</taxon>
        <taxon>Dikarya</taxon>
        <taxon>Basidiomycota</taxon>
        <taxon>Agaricomycotina</taxon>
        <taxon>Agaricomycetes</taxon>
        <taxon>Agaricomycetidae</taxon>
        <taxon>Agaricales</taxon>
        <taxon>Marasmiineae</taxon>
        <taxon>Mycenaceae</taxon>
        <taxon>Mycena</taxon>
    </lineage>
</organism>
<comment type="caution">
    <text evidence="1">The sequence shown here is derived from an EMBL/GenBank/DDBJ whole genome shotgun (WGS) entry which is preliminary data.</text>
</comment>
<proteinExistence type="predicted"/>
<protein>
    <submittedName>
        <fullName evidence="1">Uncharacterized protein</fullName>
    </submittedName>
</protein>
<sequence>MLFASTLAEAMYRPTGARTRLKPSNLGLITYGEPRPPHSYTIGGTGWNVGLHWGYVHHPVSGSTASKYARLLSLLEPFRALRRQLCMPRYRRVICYAHVVSDDRSHSSSIVDRPTASACSSPTMNCPCELSLHLCEYYQSAARARSKSRKRSAVYPPRALSLRHAKAIHLIRVSATSLTISITITATCAVPDVGDHIGAVGRCLAEVSYLRRPSASATLSSSVCPAVSNTAGSS</sequence>
<name>A0AAD6ZP72_9AGAR</name>
<dbReference type="EMBL" id="JARIHO010000035">
    <property type="protein sequence ID" value="KAJ7331476.1"/>
    <property type="molecule type" value="Genomic_DNA"/>
</dbReference>
<gene>
    <name evidence="1" type="ORF">DFH08DRAFT_1083947</name>
</gene>